<evidence type="ECO:0000313" key="2">
    <source>
        <dbReference type="Proteomes" id="UP000176187"/>
    </source>
</evidence>
<gene>
    <name evidence="1" type="ORF">A3A05_03340</name>
</gene>
<evidence type="ECO:0008006" key="3">
    <source>
        <dbReference type="Google" id="ProtNLM"/>
    </source>
</evidence>
<sequence>MINVSYPITVFYDGTCRMCIAQISKFQKADSKKRLIFIDASKPNFNQEKAGLMGESIERYIYAKDPVGHLVRGIDAFIWMWTATDRKFLAWFINLPLIKQLGKLIYRLISRSRYLFGGKKDICDFHCKKEI</sequence>
<proteinExistence type="predicted"/>
<name>A0A1F6WVM4_9BACT</name>
<dbReference type="GO" id="GO:0015035">
    <property type="term" value="F:protein-disulfide reductase activity"/>
    <property type="evidence" value="ECO:0007669"/>
    <property type="project" value="InterPro"/>
</dbReference>
<evidence type="ECO:0000313" key="1">
    <source>
        <dbReference type="EMBL" id="OGI85805.1"/>
    </source>
</evidence>
<dbReference type="PANTHER" id="PTHR34290">
    <property type="entry name" value="SI:CH73-390P7.2"/>
    <property type="match status" value="1"/>
</dbReference>
<accession>A0A1F6WVM4</accession>
<organism evidence="1 2">
    <name type="scientific">Candidatus Nomurabacteria bacterium RIFCSPLOWO2_01_FULL_41_12</name>
    <dbReference type="NCBI Taxonomy" id="1801774"/>
    <lineage>
        <taxon>Bacteria</taxon>
        <taxon>Candidatus Nomuraibacteriota</taxon>
    </lineage>
</organism>
<dbReference type="STRING" id="1801774.A3A05_03340"/>
<reference evidence="1 2" key="1">
    <citation type="journal article" date="2016" name="Nat. Commun.">
        <title>Thousands of microbial genomes shed light on interconnected biogeochemical processes in an aquifer system.</title>
        <authorList>
            <person name="Anantharaman K."/>
            <person name="Brown C.T."/>
            <person name="Hug L.A."/>
            <person name="Sharon I."/>
            <person name="Castelle C.J."/>
            <person name="Probst A.J."/>
            <person name="Thomas B.C."/>
            <person name="Singh A."/>
            <person name="Wilkins M.J."/>
            <person name="Karaoz U."/>
            <person name="Brodie E.L."/>
            <person name="Williams K.H."/>
            <person name="Hubbard S.S."/>
            <person name="Banfield J.F."/>
        </authorList>
    </citation>
    <scope>NUCLEOTIDE SEQUENCE [LARGE SCALE GENOMIC DNA]</scope>
</reference>
<protein>
    <recommendedName>
        <fullName evidence="3">Thiol-disulfide oxidoreductase</fullName>
    </recommendedName>
</protein>
<dbReference type="AlphaFoldDB" id="A0A1F6WVM4"/>
<dbReference type="InterPro" id="IPR044691">
    <property type="entry name" value="DCC1_Trx"/>
</dbReference>
<dbReference type="Proteomes" id="UP000176187">
    <property type="component" value="Unassembled WGS sequence"/>
</dbReference>
<dbReference type="InterPro" id="IPR007263">
    <property type="entry name" value="DCC1-like"/>
</dbReference>
<dbReference type="EMBL" id="MFUY01000022">
    <property type="protein sequence ID" value="OGI85805.1"/>
    <property type="molecule type" value="Genomic_DNA"/>
</dbReference>
<comment type="caution">
    <text evidence="1">The sequence shown here is derived from an EMBL/GenBank/DDBJ whole genome shotgun (WGS) entry which is preliminary data.</text>
</comment>
<dbReference type="PANTHER" id="PTHR34290:SF2">
    <property type="entry name" value="OS04G0668800 PROTEIN"/>
    <property type="match status" value="1"/>
</dbReference>
<dbReference type="Pfam" id="PF04134">
    <property type="entry name" value="DCC1-like"/>
    <property type="match status" value="1"/>
</dbReference>